<dbReference type="SUPFAM" id="SSF52467">
    <property type="entry name" value="DHS-like NAD/FAD-binding domain"/>
    <property type="match status" value="1"/>
</dbReference>
<dbReference type="GO" id="GO:0050660">
    <property type="term" value="F:flavin adenine dinucleotide binding"/>
    <property type="evidence" value="ECO:0007669"/>
    <property type="project" value="InterPro"/>
</dbReference>
<dbReference type="SMART" id="SM00893">
    <property type="entry name" value="ETF"/>
    <property type="match status" value="1"/>
</dbReference>
<feature type="domain" description="Electron transfer flavoprotein alpha/beta-subunit N-terminal" evidence="3">
    <location>
        <begin position="4"/>
        <end position="182"/>
    </location>
</feature>
<accession>A0A7C4CC69</accession>
<evidence type="ECO:0000259" key="3">
    <source>
        <dbReference type="SMART" id="SM00893"/>
    </source>
</evidence>
<name>A0A7C4CC69_UNCW3</name>
<dbReference type="SUPFAM" id="SSF52402">
    <property type="entry name" value="Adenine nucleotide alpha hydrolases-like"/>
    <property type="match status" value="1"/>
</dbReference>
<dbReference type="InterPro" id="IPR029035">
    <property type="entry name" value="DHS-like_NAD/FAD-binding_dom"/>
</dbReference>
<dbReference type="GO" id="GO:0033539">
    <property type="term" value="P:fatty acid beta-oxidation using acyl-CoA dehydrogenase"/>
    <property type="evidence" value="ECO:0007669"/>
    <property type="project" value="TreeGrafter"/>
</dbReference>
<dbReference type="EMBL" id="DSUT01000192">
    <property type="protein sequence ID" value="HGK29092.1"/>
    <property type="molecule type" value="Genomic_DNA"/>
</dbReference>
<feature type="binding site" evidence="2">
    <location>
        <begin position="265"/>
        <end position="272"/>
    </location>
    <ligand>
        <name>FAD</name>
        <dbReference type="ChEBI" id="CHEBI:57692"/>
    </ligand>
</feature>
<dbReference type="InterPro" id="IPR033947">
    <property type="entry name" value="ETF_alpha_N"/>
</dbReference>
<dbReference type="Gene3D" id="3.40.50.620">
    <property type="entry name" value="HUPs"/>
    <property type="match status" value="1"/>
</dbReference>
<dbReference type="InterPro" id="IPR014731">
    <property type="entry name" value="ETF_asu_C"/>
</dbReference>
<dbReference type="CDD" id="cd01715">
    <property type="entry name" value="ETF_alpha"/>
    <property type="match status" value="1"/>
</dbReference>
<feature type="binding site" evidence="2">
    <location>
        <position position="209"/>
    </location>
    <ligand>
        <name>FAD</name>
        <dbReference type="ChEBI" id="CHEBI:57692"/>
    </ligand>
</feature>
<comment type="caution">
    <text evidence="4">The sequence shown here is derived from an EMBL/GenBank/DDBJ whole genome shotgun (WGS) entry which is preliminary data.</text>
</comment>
<evidence type="ECO:0000256" key="2">
    <source>
        <dbReference type="PIRSR" id="PIRSR000089-1"/>
    </source>
</evidence>
<dbReference type="Pfam" id="PF01012">
    <property type="entry name" value="ETF"/>
    <property type="match status" value="1"/>
</dbReference>
<dbReference type="PIRSF" id="PIRSF000089">
    <property type="entry name" value="Electra_flavoP_a"/>
    <property type="match status" value="1"/>
</dbReference>
<feature type="binding site" evidence="2">
    <location>
        <begin position="248"/>
        <end position="252"/>
    </location>
    <ligand>
        <name>FAD</name>
        <dbReference type="ChEBI" id="CHEBI:57692"/>
    </ligand>
</feature>
<dbReference type="Pfam" id="PF00766">
    <property type="entry name" value="ETF_alpha"/>
    <property type="match status" value="1"/>
</dbReference>
<keyword evidence="2" id="KW-0274">FAD</keyword>
<feature type="binding site" evidence="2">
    <location>
        <begin position="234"/>
        <end position="235"/>
    </location>
    <ligand>
        <name>FAD</name>
        <dbReference type="ChEBI" id="CHEBI:57692"/>
    </ligand>
</feature>
<evidence type="ECO:0000313" key="4">
    <source>
        <dbReference type="EMBL" id="HGK29092.1"/>
    </source>
</evidence>
<dbReference type="InterPro" id="IPR014729">
    <property type="entry name" value="Rossmann-like_a/b/a_fold"/>
</dbReference>
<feature type="binding site" evidence="2">
    <location>
        <position position="286"/>
    </location>
    <ligand>
        <name>FAD</name>
        <dbReference type="ChEBI" id="CHEBI:57692"/>
    </ligand>
</feature>
<dbReference type="InterPro" id="IPR014730">
    <property type="entry name" value="ETF_a/b_N"/>
</dbReference>
<gene>
    <name evidence="4" type="ORF">ENS41_09145</name>
</gene>
<comment type="similarity">
    <text evidence="1">Belongs to the ETF alpha-subunit/FixB family.</text>
</comment>
<keyword evidence="2" id="KW-0285">Flavoprotein</keyword>
<organism evidence="4">
    <name type="scientific">candidate division WOR-3 bacterium</name>
    <dbReference type="NCBI Taxonomy" id="2052148"/>
    <lineage>
        <taxon>Bacteria</taxon>
        <taxon>Bacteria division WOR-3</taxon>
    </lineage>
</organism>
<dbReference type="GO" id="GO:0009055">
    <property type="term" value="F:electron transfer activity"/>
    <property type="evidence" value="ECO:0007669"/>
    <property type="project" value="InterPro"/>
</dbReference>
<dbReference type="Gene3D" id="3.40.50.1220">
    <property type="entry name" value="TPP-binding domain"/>
    <property type="match status" value="1"/>
</dbReference>
<comment type="cofactor">
    <cofactor evidence="2">
        <name>FAD</name>
        <dbReference type="ChEBI" id="CHEBI:57692"/>
    </cofactor>
    <text evidence="2">Binds 1 FAD per dimer.</text>
</comment>
<reference evidence="4" key="1">
    <citation type="journal article" date="2020" name="mSystems">
        <title>Genome- and Community-Level Interaction Insights into Carbon Utilization and Element Cycling Functions of Hydrothermarchaeota in Hydrothermal Sediment.</title>
        <authorList>
            <person name="Zhou Z."/>
            <person name="Liu Y."/>
            <person name="Xu W."/>
            <person name="Pan J."/>
            <person name="Luo Z.H."/>
            <person name="Li M."/>
        </authorList>
    </citation>
    <scope>NUCLEOTIDE SEQUENCE [LARGE SCALE GENOMIC DNA]</scope>
    <source>
        <strain evidence="4">SpSt-488</strain>
    </source>
</reference>
<evidence type="ECO:0000256" key="1">
    <source>
        <dbReference type="ARBA" id="ARBA00005817"/>
    </source>
</evidence>
<dbReference type="PANTHER" id="PTHR43153">
    <property type="entry name" value="ELECTRON TRANSFER FLAVOPROTEIN ALPHA"/>
    <property type="match status" value="1"/>
</dbReference>
<dbReference type="AlphaFoldDB" id="A0A7C4CC69"/>
<sequence length="321" mass="34471">MNSIMVLVEHRQGAVRDVTFEMMSAARALGSECGSKVEAVLLGHGSDDALSQLREQAENIVFVSHPNLKDFNYEAYQPALVKLCTERKPALLMVAHSGFGTDLGPSLAVALGWPLVSDVTGFRPVTGGFVMSRGMYSGKLCADWRAPAPAVAMVRQSSFRSGPAEFKAETELWDPGQFPEPRTRFIRLEELPTTGVDIAKADVIVGIGRGVREEKNIAPIREFAESIGAVLAGSRPVIDAGWLPKEVQVGSSGKTVKPKVYIALGISGAFQHIAGMKGADTIIAVNKDPNAPIFSVAHFGIVDDLHKVVPLLASRLREARS</sequence>
<dbReference type="InterPro" id="IPR001308">
    <property type="entry name" value="ETF_a/FixB"/>
</dbReference>
<proteinExistence type="inferred from homology"/>
<protein>
    <submittedName>
        <fullName evidence="4">Electron transfer flavoprotein subunit alpha/FixB family protein</fullName>
    </submittedName>
</protein>
<dbReference type="PANTHER" id="PTHR43153:SF1">
    <property type="entry name" value="ELECTRON TRANSFER FLAVOPROTEIN SUBUNIT ALPHA, MITOCHONDRIAL"/>
    <property type="match status" value="1"/>
</dbReference>